<name>A0A814U5M9_ADIRI</name>
<dbReference type="InterPro" id="IPR036859">
    <property type="entry name" value="CAP-Gly_dom_sf"/>
</dbReference>
<dbReference type="GO" id="GO:0005874">
    <property type="term" value="C:microtubule"/>
    <property type="evidence" value="ECO:0007669"/>
    <property type="project" value="UniProtKB-KW"/>
</dbReference>
<dbReference type="InterPro" id="IPR022157">
    <property type="entry name" value="Dynactin"/>
</dbReference>
<comment type="caution">
    <text evidence="12">The sequence shown here is derived from an EMBL/GenBank/DDBJ whole genome shotgun (WGS) entry which is preliminary data.</text>
</comment>
<dbReference type="SMART" id="SM01052">
    <property type="entry name" value="CAP_GLY"/>
    <property type="match status" value="1"/>
</dbReference>
<dbReference type="GO" id="GO:0030286">
    <property type="term" value="C:dynein complex"/>
    <property type="evidence" value="ECO:0007669"/>
    <property type="project" value="UniProtKB-KW"/>
</dbReference>
<dbReference type="Proteomes" id="UP000663852">
    <property type="component" value="Unassembled WGS sequence"/>
</dbReference>
<evidence type="ECO:0000256" key="10">
    <source>
        <dbReference type="SAM" id="MobiDB-lite"/>
    </source>
</evidence>
<feature type="coiled-coil region" evidence="9">
    <location>
        <begin position="943"/>
        <end position="1041"/>
    </location>
</feature>
<proteinExistence type="inferred from homology"/>
<keyword evidence="6" id="KW-0243">Dynein</keyword>
<dbReference type="Pfam" id="PF01302">
    <property type="entry name" value="CAP_GLY"/>
    <property type="match status" value="1"/>
</dbReference>
<feature type="domain" description="CAP-Gly" evidence="11">
    <location>
        <begin position="27"/>
        <end position="74"/>
    </location>
</feature>
<evidence type="ECO:0000256" key="5">
    <source>
        <dbReference type="ARBA" id="ARBA00022701"/>
    </source>
</evidence>
<protein>
    <recommendedName>
        <fullName evidence="3">Dynactin subunit 1</fullName>
    </recommendedName>
</protein>
<gene>
    <name evidence="12" type="ORF">EDS130_LOCUS23644</name>
</gene>
<evidence type="ECO:0000256" key="2">
    <source>
        <dbReference type="ARBA" id="ARBA00011010"/>
    </source>
</evidence>
<dbReference type="EMBL" id="CAJNOJ010000130">
    <property type="protein sequence ID" value="CAF1170185.1"/>
    <property type="molecule type" value="Genomic_DNA"/>
</dbReference>
<dbReference type="AlphaFoldDB" id="A0A814U5M9"/>
<keyword evidence="8" id="KW-0206">Cytoskeleton</keyword>
<dbReference type="SUPFAM" id="SSF74924">
    <property type="entry name" value="Cap-Gly domain"/>
    <property type="match status" value="1"/>
</dbReference>
<dbReference type="PANTHER" id="PTHR18916">
    <property type="entry name" value="DYNACTIN 1-RELATED MICROTUBULE-BINDING"/>
    <property type="match status" value="1"/>
</dbReference>
<comment type="subcellular location">
    <subcellularLocation>
        <location evidence="1">Cytoplasm</location>
        <location evidence="1">Cytoskeleton</location>
    </subcellularLocation>
</comment>
<dbReference type="Pfam" id="PF12455">
    <property type="entry name" value="Dynactin"/>
    <property type="match status" value="1"/>
</dbReference>
<feature type="compositionally biased region" description="Polar residues" evidence="10">
    <location>
        <begin position="92"/>
        <end position="124"/>
    </location>
</feature>
<evidence type="ECO:0000259" key="11">
    <source>
        <dbReference type="PROSITE" id="PS50245"/>
    </source>
</evidence>
<feature type="compositionally biased region" description="Polar residues" evidence="10">
    <location>
        <begin position="208"/>
        <end position="219"/>
    </location>
</feature>
<evidence type="ECO:0000256" key="7">
    <source>
        <dbReference type="ARBA" id="ARBA00023054"/>
    </source>
</evidence>
<reference evidence="12" key="1">
    <citation type="submission" date="2021-02" db="EMBL/GenBank/DDBJ databases">
        <authorList>
            <person name="Nowell W R."/>
        </authorList>
    </citation>
    <scope>NUCLEOTIDE SEQUENCE</scope>
</reference>
<feature type="coiled-coil region" evidence="9">
    <location>
        <begin position="385"/>
        <end position="541"/>
    </location>
</feature>
<evidence type="ECO:0000256" key="4">
    <source>
        <dbReference type="ARBA" id="ARBA00022490"/>
    </source>
</evidence>
<evidence type="ECO:0000256" key="1">
    <source>
        <dbReference type="ARBA" id="ARBA00004245"/>
    </source>
</evidence>
<feature type="region of interest" description="Disordered" evidence="10">
    <location>
        <begin position="92"/>
        <end position="219"/>
    </location>
</feature>
<evidence type="ECO:0000256" key="9">
    <source>
        <dbReference type="SAM" id="Coils"/>
    </source>
</evidence>
<dbReference type="OrthoDB" id="2130750at2759"/>
<evidence type="ECO:0000313" key="13">
    <source>
        <dbReference type="Proteomes" id="UP000663852"/>
    </source>
</evidence>
<keyword evidence="5" id="KW-0493">Microtubule</keyword>
<evidence type="ECO:0000256" key="3">
    <source>
        <dbReference type="ARBA" id="ARBA00016574"/>
    </source>
</evidence>
<dbReference type="Gene3D" id="1.10.287.2610">
    <property type="match status" value="1"/>
</dbReference>
<keyword evidence="7 9" id="KW-0175">Coiled coil</keyword>
<evidence type="ECO:0000256" key="8">
    <source>
        <dbReference type="ARBA" id="ARBA00023212"/>
    </source>
</evidence>
<dbReference type="PROSITE" id="PS50245">
    <property type="entry name" value="CAP_GLY_2"/>
    <property type="match status" value="1"/>
</dbReference>
<comment type="similarity">
    <text evidence="2">Belongs to the dynactin 150 kDa subunit family.</text>
</comment>
<organism evidence="12 13">
    <name type="scientific">Adineta ricciae</name>
    <name type="common">Rotifer</name>
    <dbReference type="NCBI Taxonomy" id="249248"/>
    <lineage>
        <taxon>Eukaryota</taxon>
        <taxon>Metazoa</taxon>
        <taxon>Spiralia</taxon>
        <taxon>Gnathifera</taxon>
        <taxon>Rotifera</taxon>
        <taxon>Eurotatoria</taxon>
        <taxon>Bdelloidea</taxon>
        <taxon>Adinetida</taxon>
        <taxon>Adinetidae</taxon>
        <taxon>Adineta</taxon>
    </lineage>
</organism>
<evidence type="ECO:0000256" key="6">
    <source>
        <dbReference type="ARBA" id="ARBA00023017"/>
    </source>
</evidence>
<dbReference type="Gene3D" id="2.30.30.190">
    <property type="entry name" value="CAP Gly-rich-like domain"/>
    <property type="match status" value="1"/>
</dbReference>
<keyword evidence="4" id="KW-0963">Cytoplasm</keyword>
<evidence type="ECO:0000313" key="12">
    <source>
        <dbReference type="EMBL" id="CAF1170185.1"/>
    </source>
</evidence>
<accession>A0A814U5M9</accession>
<sequence>MTSTTLFRLDQRVSIAGKGLGTIAFVGKTEFADGEWIGVILDEPKGKNNGTVQKKDGTIVRYFTCNDNHGLYVRPGQIESVLNDLQSDLTRSASNHSIKSQGSSTGSIPQPSNSAVPKTTSIPAKQTGLRAPTPSTASKLPGLTRSGPSNNDLTATTERISPPKEDVKPKPTTTMPPPSTIPAPVSTPTAAESTNPSRKSIPAAGESLESQQAVSSLKSKITDQEEQIQTLIKKRRDDLEKLKEFERTKLQLDQLQSYKREAQERMKELNDKLQNQENELKDTREKFAAYRDEMADTEVRIESLTLDLEMAEEKLETITLENTTLKEKFEEVQLELDVIKGEIQLNGPGQVASGIQQKIDDERTAKMEQALIKLRDLSVTKQAENDTLKKQCETLEHKVKVLTKENENAKADITNMQATIADLKEQVDTCLGAQQMVDILTSKNLTLEDQVRELQEAVDNLESLCEMDKEMEENAKEVEHELRETIDLLQNQIREKERQTEQLQYTIGDHERTILKFRETVKTMQFQNDQSKKQMEKYDEQLKLAGSAQSSEFKAKIVEAKSYSEVVEGELHKLEAANLSKHVHLLTLFLPEQFLKRGADHDCILVLLLVHRLISKCDLLTTEIQKKFERIDQLTFDDVVKSHRAEQWGFACKLSQSLSIFRMILRKYVKAMEVCNPDSLRHLSSTYHDLLTHEKSLDFLIDLLQKDQLHDSLSLNTLDKTIAFYEHVYKSHLNQEKFSMTNYMRDLTSVVLLSSDVLQTDIQRVQLLQKPGSDQSPFAVLVKRLVESNEQMRAQAAKINRLVPQDENANRSISFDSNTISLIESSIRNLDRLAKTFHEICAGLTTQILMLSDANERISAQDIENIAYQACDKIYKKEDSGPYESLRDSMNETISTLSTISSSLESGAYDSPLSDQNTKQAIYVIAEQLKTSMNESDSVRGRLELKEEELLDLKKMLKVKHDELSELNIRLSLNEKKIENLQKELEEKDSKYKQTLEEARVDGQKKIKQCEEAMAVLQNDNEQLEQEKSVLKERLRQLTKNKLVDDLMQKKIGGPQKTGGMLSPSPDDRVSLQRQLGSPSIGDGLVLSSTSDQEVAALRNTVRLLKDELWHLKMTRTSAELAKLDTPTPSTKTNEIADIYRNSTLLLNDLFSSIASYKITGDNVAAKQEIIRTKMKLVDQTAFNLNNRLNQCQSCVLPGSTIQTNMKTFSNPQFSKSLAQDRQLAAEIQLPGVVNGGEFDITQEQYRTIMREAIGCI</sequence>
<feature type="compositionally biased region" description="Polar residues" evidence="10">
    <location>
        <begin position="146"/>
        <end position="159"/>
    </location>
</feature>
<dbReference type="InterPro" id="IPR000938">
    <property type="entry name" value="CAP-Gly_domain"/>
</dbReference>